<proteinExistence type="predicted"/>
<sequence length="165" mass="18498">MIGKGVQLEINTPKGTYGLELIWFDSDIMIDRNEDYAEHDFSIPIVYGYYSGTLDQSTYDALVRGIKSLASASGSAVFVFANKEFDEFEDYEGIFVSTGVQIKYVNLGYANDLENTVNALVIGGTFVPYGMSIGGMHYTRLEFVEELIRQLYYNDGTTTPTLENR</sequence>
<keyword evidence="2" id="KW-1185">Reference proteome</keyword>
<name>A0A833M8C8_9FIRM</name>
<dbReference type="EMBL" id="WBZB01000069">
    <property type="protein sequence ID" value="KAB3524968.1"/>
    <property type="molecule type" value="Genomic_DNA"/>
</dbReference>
<evidence type="ECO:0000313" key="2">
    <source>
        <dbReference type="Proteomes" id="UP000465601"/>
    </source>
</evidence>
<gene>
    <name evidence="1" type="ORF">F8153_15540</name>
</gene>
<dbReference type="Proteomes" id="UP000465601">
    <property type="component" value="Unassembled WGS sequence"/>
</dbReference>
<dbReference type="AlphaFoldDB" id="A0A833M8C8"/>
<organism evidence="1 2">
    <name type="scientific">Alkaliphilus serpentinus</name>
    <dbReference type="NCBI Taxonomy" id="1482731"/>
    <lineage>
        <taxon>Bacteria</taxon>
        <taxon>Bacillati</taxon>
        <taxon>Bacillota</taxon>
        <taxon>Clostridia</taxon>
        <taxon>Peptostreptococcales</taxon>
        <taxon>Natronincolaceae</taxon>
        <taxon>Alkaliphilus</taxon>
    </lineage>
</organism>
<protein>
    <submittedName>
        <fullName evidence="1">Uncharacterized protein</fullName>
    </submittedName>
</protein>
<accession>A0A833M8C8</accession>
<dbReference type="RefSeq" id="WP_192929862.1">
    <property type="nucleotide sequence ID" value="NZ_WBZB01000069.1"/>
</dbReference>
<evidence type="ECO:0000313" key="1">
    <source>
        <dbReference type="EMBL" id="KAB3524968.1"/>
    </source>
</evidence>
<reference evidence="1 2" key="1">
    <citation type="submission" date="2019-10" db="EMBL/GenBank/DDBJ databases">
        <title>Alkaliphilus serpentinus sp. nov. and Alkaliphilus pronyensis sp. nov., two novel anaerobic alkaliphilic species isolated from the serpentinized-hosted hydrothermal field of the Prony Bay (New Caledonia).</title>
        <authorList>
            <person name="Postec A."/>
        </authorList>
    </citation>
    <scope>NUCLEOTIDE SEQUENCE [LARGE SCALE GENOMIC DNA]</scope>
    <source>
        <strain evidence="1 2">LacT</strain>
    </source>
</reference>
<comment type="caution">
    <text evidence="1">The sequence shown here is derived from an EMBL/GenBank/DDBJ whole genome shotgun (WGS) entry which is preliminary data.</text>
</comment>